<name>A0A4D7JPS1_9BACT</name>
<sequence length="375" mass="43133">MGLLKYIVSVLMICLFSCSSEKEKQNRSVIDDFHVATTRREAKWDSLESLLKEYQEIILINEKAVSKTDKTEMIMFPANKKLISVNAISGDTMNTIYHTPDRSLMVKKVKGNKLYANIPEEPVYHLIPNFQGSLSSFDTTINDVSYKAIMIDSTIYGFRDDLLRIGIGNSSYGKEITTYTDYKWVSDFYFPFTIIKEFPEAGYKVVSKFNEIKINPDFVEGDIELGKISRKIEVGERIIDYSIPSLKDTSVNFTNADFSGQVYLIDFWATWCKPCIAEFPDLEKLYTKYSNDGFSILSVSLDESRTLVDNFRNNKYQLPWRHGWIQEGFESETAIKFEVISIPKVILVDRKGEIIAIDEDARGDNLERKIKEILN</sequence>
<dbReference type="Proteomes" id="UP000298616">
    <property type="component" value="Chromosome"/>
</dbReference>
<dbReference type="SUPFAM" id="SSF52833">
    <property type="entry name" value="Thioredoxin-like"/>
    <property type="match status" value="1"/>
</dbReference>
<evidence type="ECO:0000256" key="2">
    <source>
        <dbReference type="ARBA" id="ARBA00022748"/>
    </source>
</evidence>
<dbReference type="CDD" id="cd02966">
    <property type="entry name" value="TlpA_like_family"/>
    <property type="match status" value="1"/>
</dbReference>
<dbReference type="Pfam" id="PF13905">
    <property type="entry name" value="Thioredoxin_8"/>
    <property type="match status" value="1"/>
</dbReference>
<dbReference type="InterPro" id="IPR013766">
    <property type="entry name" value="Thioredoxin_domain"/>
</dbReference>
<keyword evidence="4" id="KW-0676">Redox-active center</keyword>
<evidence type="ECO:0000256" key="1">
    <source>
        <dbReference type="ARBA" id="ARBA00004196"/>
    </source>
</evidence>
<dbReference type="EMBL" id="CP028923">
    <property type="protein sequence ID" value="QCK16773.1"/>
    <property type="molecule type" value="Genomic_DNA"/>
</dbReference>
<dbReference type="OrthoDB" id="6399635at2"/>
<dbReference type="PROSITE" id="PS51352">
    <property type="entry name" value="THIOREDOXIN_2"/>
    <property type="match status" value="1"/>
</dbReference>
<keyword evidence="7" id="KW-1185">Reference proteome</keyword>
<evidence type="ECO:0000313" key="7">
    <source>
        <dbReference type="Proteomes" id="UP000298616"/>
    </source>
</evidence>
<comment type="subcellular location">
    <subcellularLocation>
        <location evidence="1">Cell envelope</location>
    </subcellularLocation>
</comment>
<dbReference type="PANTHER" id="PTHR42852:SF6">
    <property type="entry name" value="THIOL:DISULFIDE INTERCHANGE PROTEIN DSBE"/>
    <property type="match status" value="1"/>
</dbReference>
<dbReference type="KEGG" id="fpf:DCC35_19570"/>
<keyword evidence="3" id="KW-1015">Disulfide bond</keyword>
<dbReference type="RefSeq" id="WP_137092366.1">
    <property type="nucleotide sequence ID" value="NZ_CP028923.1"/>
</dbReference>
<evidence type="ECO:0000256" key="3">
    <source>
        <dbReference type="ARBA" id="ARBA00023157"/>
    </source>
</evidence>
<dbReference type="InterPro" id="IPR012336">
    <property type="entry name" value="Thioredoxin-like_fold"/>
</dbReference>
<dbReference type="GO" id="GO:0030313">
    <property type="term" value="C:cell envelope"/>
    <property type="evidence" value="ECO:0007669"/>
    <property type="project" value="UniProtKB-SubCell"/>
</dbReference>
<feature type="domain" description="Thioredoxin" evidence="5">
    <location>
        <begin position="232"/>
        <end position="375"/>
    </location>
</feature>
<dbReference type="Gene3D" id="3.40.30.10">
    <property type="entry name" value="Glutaredoxin"/>
    <property type="match status" value="1"/>
</dbReference>
<accession>A0A4D7JPS1</accession>
<organism evidence="6 7">
    <name type="scientific">Mangrovivirga cuniculi</name>
    <dbReference type="NCBI Taxonomy" id="2715131"/>
    <lineage>
        <taxon>Bacteria</taxon>
        <taxon>Pseudomonadati</taxon>
        <taxon>Bacteroidota</taxon>
        <taxon>Cytophagia</taxon>
        <taxon>Cytophagales</taxon>
        <taxon>Mangrovivirgaceae</taxon>
        <taxon>Mangrovivirga</taxon>
    </lineage>
</organism>
<dbReference type="InterPro" id="IPR036249">
    <property type="entry name" value="Thioredoxin-like_sf"/>
</dbReference>
<dbReference type="GO" id="GO:0017004">
    <property type="term" value="P:cytochrome complex assembly"/>
    <property type="evidence" value="ECO:0007669"/>
    <property type="project" value="UniProtKB-KW"/>
</dbReference>
<proteinExistence type="predicted"/>
<gene>
    <name evidence="6" type="ORF">DCC35_19570</name>
</gene>
<dbReference type="PANTHER" id="PTHR42852">
    <property type="entry name" value="THIOL:DISULFIDE INTERCHANGE PROTEIN DSBE"/>
    <property type="match status" value="1"/>
</dbReference>
<dbReference type="AlphaFoldDB" id="A0A4D7JPS1"/>
<protein>
    <recommendedName>
        <fullName evidence="5">Thioredoxin domain-containing protein</fullName>
    </recommendedName>
</protein>
<evidence type="ECO:0000313" key="6">
    <source>
        <dbReference type="EMBL" id="QCK16773.1"/>
    </source>
</evidence>
<dbReference type="InterPro" id="IPR050553">
    <property type="entry name" value="Thioredoxin_ResA/DsbE_sf"/>
</dbReference>
<reference evidence="6 7" key="1">
    <citation type="submission" date="2018-04" db="EMBL/GenBank/DDBJ databases">
        <title>Complete genome uncultured novel isolate.</title>
        <authorList>
            <person name="Merlino G."/>
        </authorList>
    </citation>
    <scope>NUCLEOTIDE SEQUENCE [LARGE SCALE GENOMIC DNA]</scope>
    <source>
        <strain evidence="7">R1DC9</strain>
    </source>
</reference>
<evidence type="ECO:0000259" key="5">
    <source>
        <dbReference type="PROSITE" id="PS51352"/>
    </source>
</evidence>
<keyword evidence="2" id="KW-0201">Cytochrome c-type biogenesis</keyword>
<evidence type="ECO:0000256" key="4">
    <source>
        <dbReference type="ARBA" id="ARBA00023284"/>
    </source>
</evidence>